<proteinExistence type="predicted"/>
<gene>
    <name evidence="1" type="ORF">A3F47_02455</name>
</gene>
<evidence type="ECO:0000313" key="1">
    <source>
        <dbReference type="EMBL" id="OGZ69612.1"/>
    </source>
</evidence>
<dbReference type="AlphaFoldDB" id="A0A1G2I457"/>
<dbReference type="EMBL" id="MHOV01000031">
    <property type="protein sequence ID" value="OGZ69612.1"/>
    <property type="molecule type" value="Genomic_DNA"/>
</dbReference>
<sequence length="62" mass="7249">MKQRTKILTPKLAQKMQDQIYYAMPDEKKIQIVSQFFMLANALKNSKTVLKNESGRTAHKHQ</sequence>
<dbReference type="Proteomes" id="UP000179214">
    <property type="component" value="Unassembled WGS sequence"/>
</dbReference>
<name>A0A1G2I457_9BACT</name>
<evidence type="ECO:0000313" key="2">
    <source>
        <dbReference type="Proteomes" id="UP000179214"/>
    </source>
</evidence>
<reference evidence="1 2" key="1">
    <citation type="journal article" date="2016" name="Nat. Commun.">
        <title>Thousands of microbial genomes shed light on interconnected biogeochemical processes in an aquifer system.</title>
        <authorList>
            <person name="Anantharaman K."/>
            <person name="Brown C.T."/>
            <person name="Hug L.A."/>
            <person name="Sharon I."/>
            <person name="Castelle C.J."/>
            <person name="Probst A.J."/>
            <person name="Thomas B.C."/>
            <person name="Singh A."/>
            <person name="Wilkins M.J."/>
            <person name="Karaoz U."/>
            <person name="Brodie E.L."/>
            <person name="Williams K.H."/>
            <person name="Hubbard S.S."/>
            <person name="Banfield J.F."/>
        </authorList>
    </citation>
    <scope>NUCLEOTIDE SEQUENCE [LARGE SCALE GENOMIC DNA]</scope>
</reference>
<comment type="caution">
    <text evidence="1">The sequence shown here is derived from an EMBL/GenBank/DDBJ whole genome shotgun (WGS) entry which is preliminary data.</text>
</comment>
<protein>
    <submittedName>
        <fullName evidence="1">Uncharacterized protein</fullName>
    </submittedName>
</protein>
<accession>A0A1G2I457</accession>
<organism evidence="1 2">
    <name type="scientific">Candidatus Staskawiczbacteria bacterium RIFCSPHIGHO2_12_FULL_38_11</name>
    <dbReference type="NCBI Taxonomy" id="1802209"/>
    <lineage>
        <taxon>Bacteria</taxon>
        <taxon>Candidatus Staskawicziibacteriota</taxon>
    </lineage>
</organism>